<name>A0A158KBL0_9BURK</name>
<evidence type="ECO:0000313" key="2">
    <source>
        <dbReference type="Proteomes" id="UP000054717"/>
    </source>
</evidence>
<evidence type="ECO:0000313" key="1">
    <source>
        <dbReference type="EMBL" id="SAL78516.1"/>
    </source>
</evidence>
<accession>A0A158KBL0</accession>
<dbReference type="AlphaFoldDB" id="A0A158KBL0"/>
<comment type="caution">
    <text evidence="1">The sequence shown here is derived from an EMBL/GenBank/DDBJ whole genome shotgun (WGS) entry which is preliminary data.</text>
</comment>
<gene>
    <name evidence="1" type="ORF">AWB66_05859</name>
</gene>
<dbReference type="Proteomes" id="UP000054717">
    <property type="component" value="Unassembled WGS sequence"/>
</dbReference>
<reference evidence="1" key="1">
    <citation type="submission" date="2016-01" db="EMBL/GenBank/DDBJ databases">
        <authorList>
            <person name="Peeters Charlotte."/>
        </authorList>
    </citation>
    <scope>NUCLEOTIDE SEQUENCE</scope>
    <source>
        <strain evidence="1">LMG 22936</strain>
    </source>
</reference>
<organism evidence="1 2">
    <name type="scientific">Caballeronia telluris</name>
    <dbReference type="NCBI Taxonomy" id="326475"/>
    <lineage>
        <taxon>Bacteria</taxon>
        <taxon>Pseudomonadati</taxon>
        <taxon>Pseudomonadota</taxon>
        <taxon>Betaproteobacteria</taxon>
        <taxon>Burkholderiales</taxon>
        <taxon>Burkholderiaceae</taxon>
        <taxon>Caballeronia</taxon>
    </lineage>
</organism>
<protein>
    <submittedName>
        <fullName evidence="1">Uncharacterized protein</fullName>
    </submittedName>
</protein>
<sequence>MTPESELALDREAFARLGDAQAHAQLQAFARSTTIGIDRNEWRMLLCGTDLAHHEADPYLHENADALPVRVRREEHAGFHRSLPDYDLCLEDSWSGYFVARHVTTHASTEPLVFVHLDDHTDMMSTLLTLAPNGLRDPASGARFDPRQPDDWSSAIRSGAIGIGSFVTALYYLPQPVHVVHLDHVTHSLYERYPVTRRSIAHPLLPHARFAAIHKRTRASSDQLGTYTHGCDPAHLLRAMPAGRLIVHIDLDYFINDYNGNAGAKPRCTVEQMRARAGEAMQTFFDEITRTGRTVERWIVATSPGFCSARHWNWLLDEIRRHIVTLKLRFSDTPFASDQPIR</sequence>
<proteinExistence type="predicted"/>
<dbReference type="RefSeq" id="WP_087633563.1">
    <property type="nucleotide sequence ID" value="NZ_FCNZ02000042.1"/>
</dbReference>
<dbReference type="STRING" id="326475.AWB66_05859"/>
<keyword evidence="2" id="KW-1185">Reference proteome</keyword>
<dbReference type="EMBL" id="FCNZ02000042">
    <property type="protein sequence ID" value="SAL78516.1"/>
    <property type="molecule type" value="Genomic_DNA"/>
</dbReference>